<dbReference type="AlphaFoldDB" id="A0A7Y9THA8"/>
<sequence>MSSFAIYAIGVVIIIIGLVYVASLAHVHTPWIVGGAILVFGAGLIGAVNSTKRRD</sequence>
<reference evidence="2 3" key="1">
    <citation type="submission" date="2020-07" db="EMBL/GenBank/DDBJ databases">
        <title>Genomic Encyclopedia of Type Strains, Phase IV (KMG-V): Genome sequencing to study the core and pangenomes of soil and plant-associated prokaryotes.</title>
        <authorList>
            <person name="Whitman W."/>
        </authorList>
    </citation>
    <scope>NUCLEOTIDE SEQUENCE [LARGE SCALE GENOMIC DNA]</scope>
    <source>
        <strain evidence="2 3">X4EP2</strain>
    </source>
</reference>
<accession>A0A7Y9THA8</accession>
<protein>
    <submittedName>
        <fullName evidence="2">Putative membrane channel-forming protein YqfA (Hemolysin III family)</fullName>
    </submittedName>
</protein>
<keyword evidence="3" id="KW-1185">Reference proteome</keyword>
<gene>
    <name evidence="2" type="ORF">HDF17_001995</name>
</gene>
<evidence type="ECO:0000256" key="1">
    <source>
        <dbReference type="SAM" id="Phobius"/>
    </source>
</evidence>
<comment type="caution">
    <text evidence="2">The sequence shown here is derived from an EMBL/GenBank/DDBJ whole genome shotgun (WGS) entry which is preliminary data.</text>
</comment>
<proteinExistence type="predicted"/>
<evidence type="ECO:0000313" key="2">
    <source>
        <dbReference type="EMBL" id="NYF79675.1"/>
    </source>
</evidence>
<dbReference type="Proteomes" id="UP000589520">
    <property type="component" value="Unassembled WGS sequence"/>
</dbReference>
<keyword evidence="1" id="KW-1133">Transmembrane helix</keyword>
<dbReference type="RefSeq" id="WP_179490493.1">
    <property type="nucleotide sequence ID" value="NZ_JACCCW010000002.1"/>
</dbReference>
<evidence type="ECO:0000313" key="3">
    <source>
        <dbReference type="Proteomes" id="UP000589520"/>
    </source>
</evidence>
<dbReference type="EMBL" id="JACCCW010000002">
    <property type="protein sequence ID" value="NYF79675.1"/>
    <property type="molecule type" value="Genomic_DNA"/>
</dbReference>
<organism evidence="2 3">
    <name type="scientific">Granulicella arctica</name>
    <dbReference type="NCBI Taxonomy" id="940613"/>
    <lineage>
        <taxon>Bacteria</taxon>
        <taxon>Pseudomonadati</taxon>
        <taxon>Acidobacteriota</taxon>
        <taxon>Terriglobia</taxon>
        <taxon>Terriglobales</taxon>
        <taxon>Acidobacteriaceae</taxon>
        <taxon>Granulicella</taxon>
    </lineage>
</organism>
<keyword evidence="1" id="KW-0472">Membrane</keyword>
<name>A0A7Y9THA8_9BACT</name>
<feature type="transmembrane region" description="Helical" evidence="1">
    <location>
        <begin position="31"/>
        <end position="49"/>
    </location>
</feature>
<feature type="transmembrane region" description="Helical" evidence="1">
    <location>
        <begin position="5"/>
        <end position="25"/>
    </location>
</feature>
<keyword evidence="1" id="KW-0812">Transmembrane</keyword>